<dbReference type="FunFam" id="3.30.70.330:FF:000182">
    <property type="entry name" value="RNA-binding motif protein 28"/>
    <property type="match status" value="1"/>
</dbReference>
<dbReference type="InterPro" id="IPR000504">
    <property type="entry name" value="RRM_dom"/>
</dbReference>
<keyword evidence="2" id="KW-0677">Repeat</keyword>
<dbReference type="PANTHER" id="PTHR48039:SF5">
    <property type="entry name" value="RNA-BINDING PROTEIN 28"/>
    <property type="match status" value="1"/>
</dbReference>
<accession>A0A9B2JN64</accession>
<evidence type="ECO:0000256" key="1">
    <source>
        <dbReference type="ARBA" id="ARBA00004123"/>
    </source>
</evidence>
<keyword evidence="8" id="KW-1185">Reference proteome</keyword>
<feature type="compositionally biased region" description="Basic residues" evidence="6">
    <location>
        <begin position="712"/>
        <end position="724"/>
    </location>
</feature>
<gene>
    <name evidence="9" type="primary">LOC100648633</name>
</gene>
<keyword evidence="3 5" id="KW-0694">RNA-binding</keyword>
<dbReference type="Gene3D" id="3.30.70.330">
    <property type="match status" value="4"/>
</dbReference>
<proteinExistence type="predicted"/>
<feature type="compositionally biased region" description="Basic and acidic residues" evidence="6">
    <location>
        <begin position="134"/>
        <end position="165"/>
    </location>
</feature>
<name>A0A9B2JN64_BOMTE</name>
<feature type="region of interest" description="Disordered" evidence="6">
    <location>
        <begin position="343"/>
        <end position="368"/>
    </location>
</feature>
<dbReference type="GO" id="GO:0005634">
    <property type="term" value="C:nucleus"/>
    <property type="evidence" value="ECO:0007669"/>
    <property type="project" value="UniProtKB-SubCell"/>
</dbReference>
<feature type="domain" description="RRM" evidence="7">
    <location>
        <begin position="383"/>
        <end position="481"/>
    </location>
</feature>
<dbReference type="PANTHER" id="PTHR48039">
    <property type="entry name" value="RNA-BINDING MOTIF PROTEIN 14B"/>
    <property type="match status" value="1"/>
</dbReference>
<feature type="compositionally biased region" description="Basic and acidic residues" evidence="6">
    <location>
        <begin position="287"/>
        <end position="298"/>
    </location>
</feature>
<dbReference type="InterPro" id="IPR035979">
    <property type="entry name" value="RBD_domain_sf"/>
</dbReference>
<dbReference type="GeneID" id="100648633"/>
<dbReference type="SUPFAM" id="SSF54928">
    <property type="entry name" value="RNA-binding domain, RBD"/>
    <property type="match status" value="3"/>
</dbReference>
<evidence type="ECO:0000259" key="7">
    <source>
        <dbReference type="PROSITE" id="PS50102"/>
    </source>
</evidence>
<feature type="region of interest" description="Disordered" evidence="6">
    <location>
        <begin position="285"/>
        <end position="310"/>
    </location>
</feature>
<feature type="domain" description="RRM" evidence="7">
    <location>
        <begin position="529"/>
        <end position="637"/>
    </location>
</feature>
<dbReference type="PROSITE" id="PS50102">
    <property type="entry name" value="RRM"/>
    <property type="match status" value="4"/>
</dbReference>
<dbReference type="RefSeq" id="XP_012164772.2">
    <property type="nucleotide sequence ID" value="XM_012309382.3"/>
</dbReference>
<comment type="subcellular location">
    <subcellularLocation>
        <location evidence="1">Nucleus</location>
    </subcellularLocation>
</comment>
<evidence type="ECO:0000313" key="8">
    <source>
        <dbReference type="Proteomes" id="UP000835206"/>
    </source>
</evidence>
<sequence length="771" mass="89630">MNLIKEGYRTGKKKLSWICRKKIKSQKSKKPTQEIDDNTDENKKPRIIVRNIPFKTTPEDVKKLYEPFGEILEINFPKRTDGSPVGCCFIQFKQLKDASKAIFSTNKKEFLGRIISSSWAVSRSKYCEKLKKESEKAENLDNEHGTSEDTERSQDKKHENKQMKQDEDEEEDPSKQETLLQIKRERRRLLKDKNRKKRARIVIRNLSFQATEEDLKKHFSPYGSVEEIRILKRSDGKNIGCAFLQFEHVQSAAKAIHYTNLQPLLNRPIIVDWAVSKNKFVQNNSENKQEDKVRVKVEEESDIEDTDNTKQLNLNGELEGEDENFDIVTENVEFDNDCLDEVETDNENEVSGNNEENEDEEQGKIDVKETKPRFKSHDVSEGKTIFLKNVPFSIKNDELKKYMERYGPICYALVCIDPLTEFSRGTAFVKFKNVEDAEKCLSAGNELQMEDQILEAHRALDRNEIENKANSKQYKQKDSRNLYLVKEGVVLAGSSAAVGVSATDMSKRLQIERWKSQILRNLNMFVSRVRLVVHNLPATLNDDKFRKILERHSPPTAVIREARIMRDPKNVDLKGVWKSKEYGFVSFTKHEDALETLRSVNNNPNIFTPKRRPIVSFSIENRVMVNAKQKRLQKSRENNPLWSGNKVKTEGEVTNQEVPAKRLKTENEDKFNIKPYTGMVGKPGENKLRSKHNLKIQAMVHSQAVKKEKKIKKSSKKLEIKRKQKIADRNEVKPRQRTKVNHDDVNLEKLVNKYKDKLKSLELKKSKWYES</sequence>
<evidence type="ECO:0000256" key="6">
    <source>
        <dbReference type="SAM" id="MobiDB-lite"/>
    </source>
</evidence>
<evidence type="ECO:0000313" key="9">
    <source>
        <dbReference type="RefSeq" id="XP_012164772.2"/>
    </source>
</evidence>
<dbReference type="GO" id="GO:0003729">
    <property type="term" value="F:mRNA binding"/>
    <property type="evidence" value="ECO:0007669"/>
    <property type="project" value="TreeGrafter"/>
</dbReference>
<evidence type="ECO:0000256" key="3">
    <source>
        <dbReference type="ARBA" id="ARBA00022884"/>
    </source>
</evidence>
<evidence type="ECO:0000256" key="5">
    <source>
        <dbReference type="PROSITE-ProRule" id="PRU00176"/>
    </source>
</evidence>
<feature type="domain" description="RRM" evidence="7">
    <location>
        <begin position="199"/>
        <end position="276"/>
    </location>
</feature>
<keyword evidence="4" id="KW-0539">Nucleus</keyword>
<dbReference type="SMART" id="SM00360">
    <property type="entry name" value="RRM"/>
    <property type="match status" value="4"/>
</dbReference>
<feature type="domain" description="RRM" evidence="7">
    <location>
        <begin position="45"/>
        <end position="122"/>
    </location>
</feature>
<dbReference type="CDD" id="cd12414">
    <property type="entry name" value="RRM2_RBM28_like"/>
    <property type="match status" value="1"/>
</dbReference>
<protein>
    <submittedName>
        <fullName evidence="9">RNA-binding protein 28 isoform X1</fullName>
    </submittedName>
</protein>
<evidence type="ECO:0000256" key="4">
    <source>
        <dbReference type="ARBA" id="ARBA00023242"/>
    </source>
</evidence>
<dbReference type="OrthoDB" id="3945418at2759"/>
<dbReference type="Pfam" id="PF00076">
    <property type="entry name" value="RRM_1"/>
    <property type="match status" value="3"/>
</dbReference>
<feature type="region of interest" description="Disordered" evidence="6">
    <location>
        <begin position="134"/>
        <end position="183"/>
    </location>
</feature>
<feature type="compositionally biased region" description="Basic and acidic residues" evidence="6">
    <location>
        <begin position="725"/>
        <end position="744"/>
    </location>
</feature>
<dbReference type="Proteomes" id="UP000835206">
    <property type="component" value="Chromosome 6"/>
</dbReference>
<reference evidence="9" key="1">
    <citation type="submission" date="2025-08" db="UniProtKB">
        <authorList>
            <consortium name="RefSeq"/>
        </authorList>
    </citation>
    <scope>IDENTIFICATION</scope>
</reference>
<feature type="region of interest" description="Disordered" evidence="6">
    <location>
        <begin position="712"/>
        <end position="744"/>
    </location>
</feature>
<dbReference type="InterPro" id="IPR012677">
    <property type="entry name" value="Nucleotide-bd_a/b_plait_sf"/>
</dbReference>
<dbReference type="AlphaFoldDB" id="A0A9B2JN64"/>
<organism evidence="8 9">
    <name type="scientific">Bombus terrestris</name>
    <name type="common">Buff-tailed bumblebee</name>
    <name type="synonym">Apis terrestris</name>
    <dbReference type="NCBI Taxonomy" id="30195"/>
    <lineage>
        <taxon>Eukaryota</taxon>
        <taxon>Metazoa</taxon>
        <taxon>Ecdysozoa</taxon>
        <taxon>Arthropoda</taxon>
        <taxon>Hexapoda</taxon>
        <taxon>Insecta</taxon>
        <taxon>Pterygota</taxon>
        <taxon>Neoptera</taxon>
        <taxon>Endopterygota</taxon>
        <taxon>Hymenoptera</taxon>
        <taxon>Apocrita</taxon>
        <taxon>Aculeata</taxon>
        <taxon>Apoidea</taxon>
        <taxon>Anthophila</taxon>
        <taxon>Apidae</taxon>
        <taxon>Bombus</taxon>
        <taxon>Bombus</taxon>
    </lineage>
</organism>
<evidence type="ECO:0000256" key="2">
    <source>
        <dbReference type="ARBA" id="ARBA00022737"/>
    </source>
</evidence>
<dbReference type="InterPro" id="IPR051945">
    <property type="entry name" value="RRM_MRD1_RNA_proc_ribogen"/>
</dbReference>
<dbReference type="CDD" id="cd12416">
    <property type="entry name" value="RRM4_RBM28_like"/>
    <property type="match status" value="1"/>
</dbReference>